<sequence length="46" mass="5399">MNLFKKILLYILSFIFSPIGIITWIISLFSKDPEKKQLDIFVSISH</sequence>
<dbReference type="EMBL" id="AHEJ01000099">
    <property type="protein sequence ID" value="EOP59792.1"/>
    <property type="molecule type" value="Genomic_DNA"/>
</dbReference>
<keyword evidence="1" id="KW-0812">Transmembrane</keyword>
<organism evidence="2 3">
    <name type="scientific">Bacillus cereus ISP2954</name>
    <dbReference type="NCBI Taxonomy" id="1053215"/>
    <lineage>
        <taxon>Bacteria</taxon>
        <taxon>Bacillati</taxon>
        <taxon>Bacillota</taxon>
        <taxon>Bacilli</taxon>
        <taxon>Bacillales</taxon>
        <taxon>Bacillaceae</taxon>
        <taxon>Bacillus</taxon>
        <taxon>Bacillus cereus group</taxon>
    </lineage>
</organism>
<keyword evidence="1" id="KW-0472">Membrane</keyword>
<feature type="transmembrane region" description="Helical" evidence="1">
    <location>
        <begin position="7"/>
        <end position="29"/>
    </location>
</feature>
<comment type="caution">
    <text evidence="2">The sequence shown here is derived from an EMBL/GenBank/DDBJ whole genome shotgun (WGS) entry which is preliminary data.</text>
</comment>
<name>A0A9W5VDV2_BACCE</name>
<evidence type="ECO:0000313" key="2">
    <source>
        <dbReference type="EMBL" id="EOP59792.1"/>
    </source>
</evidence>
<dbReference type="AlphaFoldDB" id="A0A9W5VDV2"/>
<evidence type="ECO:0000313" key="3">
    <source>
        <dbReference type="Proteomes" id="UP000013989"/>
    </source>
</evidence>
<keyword evidence="1" id="KW-1133">Transmembrane helix</keyword>
<evidence type="ECO:0000256" key="1">
    <source>
        <dbReference type="SAM" id="Phobius"/>
    </source>
</evidence>
<dbReference type="Proteomes" id="UP000013989">
    <property type="component" value="Unassembled WGS sequence"/>
</dbReference>
<proteinExistence type="predicted"/>
<protein>
    <submittedName>
        <fullName evidence="2">Uncharacterized protein</fullName>
    </submittedName>
</protein>
<accession>A0A9W5VDV2</accession>
<reference evidence="2 3" key="1">
    <citation type="submission" date="2012-12" db="EMBL/GenBank/DDBJ databases">
        <title>The Genome Sequence of Bacillus cereus ISP2954.</title>
        <authorList>
            <consortium name="The Broad Institute Genome Sequencing Platform"/>
            <consortium name="The Broad Institute Genome Sequencing Center for Infectious Disease"/>
            <person name="Feldgarden M."/>
            <person name="Van der Auwera G.A."/>
            <person name="Mahillon J."/>
            <person name="Duprez V."/>
            <person name="Timmery S."/>
            <person name="Mattelet C."/>
            <person name="Dierick K."/>
            <person name="Sun M."/>
            <person name="Yu Z."/>
            <person name="Zhu L."/>
            <person name="Hu X."/>
            <person name="Shank E.B."/>
            <person name="Swiecicka I."/>
            <person name="Hansen B.M."/>
            <person name="Andrup L."/>
            <person name="Walker B."/>
            <person name="Young S.K."/>
            <person name="Zeng Q."/>
            <person name="Gargeya S."/>
            <person name="Fitzgerald M."/>
            <person name="Haas B."/>
            <person name="Abouelleil A."/>
            <person name="Alvarado L."/>
            <person name="Arachchi H.M."/>
            <person name="Berlin A.M."/>
            <person name="Chapman S.B."/>
            <person name="Dewar J."/>
            <person name="Goldberg J."/>
            <person name="Griggs A."/>
            <person name="Gujja S."/>
            <person name="Hansen M."/>
            <person name="Howarth C."/>
            <person name="Imamovic A."/>
            <person name="Larimer J."/>
            <person name="McCowan C."/>
            <person name="Murphy C."/>
            <person name="Neiman D."/>
            <person name="Pearson M."/>
            <person name="Priest M."/>
            <person name="Roberts A."/>
            <person name="Saif S."/>
            <person name="Shea T."/>
            <person name="Sisk P."/>
            <person name="Sykes S."/>
            <person name="Wortman J."/>
            <person name="Nusbaum C."/>
            <person name="Birren B."/>
        </authorList>
    </citation>
    <scope>NUCLEOTIDE SEQUENCE [LARGE SCALE GENOMIC DNA]</scope>
    <source>
        <strain evidence="2 3">ISP2954</strain>
    </source>
</reference>
<gene>
    <name evidence="2" type="ORF">IGU_03210</name>
</gene>